<feature type="region of interest" description="Disordered" evidence="11">
    <location>
        <begin position="274"/>
        <end position="346"/>
    </location>
</feature>
<evidence type="ECO:0000313" key="15">
    <source>
        <dbReference type="Proteomes" id="UP000028760"/>
    </source>
</evidence>
<feature type="compositionally biased region" description="Basic and acidic residues" evidence="11">
    <location>
        <begin position="328"/>
        <end position="343"/>
    </location>
</feature>
<feature type="compositionally biased region" description="Basic residues" evidence="11">
    <location>
        <begin position="533"/>
        <end position="543"/>
    </location>
</feature>
<dbReference type="InterPro" id="IPR037278">
    <property type="entry name" value="ARFGAP/RecO"/>
</dbReference>
<evidence type="ECO:0000256" key="8">
    <source>
        <dbReference type="ARBA" id="ARBA00023134"/>
    </source>
</evidence>
<keyword evidence="7 9" id="KW-0040">ANK repeat</keyword>
<dbReference type="FunFam" id="2.30.29.30:FF:000421">
    <property type="entry name" value="Arf-GAP with GTPase, ANK repeat and PH domain-containing protein 1 isoform B"/>
    <property type="match status" value="1"/>
</dbReference>
<evidence type="ECO:0000256" key="11">
    <source>
        <dbReference type="SAM" id="MobiDB-lite"/>
    </source>
</evidence>
<feature type="repeat" description="ANK" evidence="9">
    <location>
        <begin position="775"/>
        <end position="807"/>
    </location>
</feature>
<keyword evidence="3" id="KW-0479">Metal-binding</keyword>
<dbReference type="CDD" id="cd04103">
    <property type="entry name" value="Centaurin_gamma"/>
    <property type="match status" value="1"/>
</dbReference>
<keyword evidence="2" id="KW-0343">GTPase activation</keyword>
<evidence type="ECO:0000256" key="10">
    <source>
        <dbReference type="PROSITE-ProRule" id="PRU00288"/>
    </source>
</evidence>
<evidence type="ECO:0000256" key="9">
    <source>
        <dbReference type="PROSITE-ProRule" id="PRU00023"/>
    </source>
</evidence>
<dbReference type="EMBL" id="AYCK01013765">
    <property type="status" value="NOT_ANNOTATED_CDS"/>
    <property type="molecule type" value="Genomic_DNA"/>
</dbReference>
<dbReference type="PROSITE" id="PS50297">
    <property type="entry name" value="ANK_REP_REGION"/>
    <property type="match status" value="1"/>
</dbReference>
<evidence type="ECO:0000259" key="13">
    <source>
        <dbReference type="PROSITE" id="PS50115"/>
    </source>
</evidence>
<dbReference type="SUPFAM" id="SSF52540">
    <property type="entry name" value="P-loop containing nucleoside triphosphate hydrolases"/>
    <property type="match status" value="1"/>
</dbReference>
<dbReference type="SMART" id="SM00105">
    <property type="entry name" value="ArfGap"/>
    <property type="match status" value="1"/>
</dbReference>
<dbReference type="InterPro" id="IPR002110">
    <property type="entry name" value="Ankyrin_rpt"/>
</dbReference>
<sequence length="864" mass="94365">MNYQLHLANSAAIRSEIQRFESVHPNIYSIYELLERVEEPLLQNQIREHVIAIEDAFVNSQEWTLSRTVPELKVGIVGNLASGKSALVHRYLTGTYVQEESPEADVDAGGRFKKEIVVDGQSHLLLIRDEGGPPEAQQFALWVDAVVFVFSLEDEISFQTVYHYYSRLASYRNTADLPLVLVGIHYAISSSNPRVIDDSRARKLSNELKRCTYYETCATYGLNVERVFQDVAQKVVAVRKKQQLSIGPCKSLPNSPSHTSVCAAQVSAVHVSQTSNGGGSLSDYSSSVPSTPSTSQKELRIDAPQAANTPTPVRKQSKRRSNLFTSRKASDPDKEKKGLENRADSIGSGRAIPIKQGMLMKRSGKSLNKEWKKKYVTLCDNGLLTYHPSLHDYMQNVHGKEIDLLRTTVKVPGKRPPRAVSACSAGPNQNANGLVKDMSNVQLGPTSAGSVSSSASASQMASGVSLVSFNSRGLEGLHQRSYSVSSADQWADATVIANSGVSTDTGLGDSVCSSPSISSTTSPKMEPPPSPHANRKKHRRKKSTSNFKADGLSGTAEEQEENFEFTIVSLTGQTWNFEATSYEERDAWVQVIESQILASLQSCESSKNKSRLTSQSEALALQSIRSIRGNGRCADCDVPNPDWASLNLGALICIECSGIHRNLGTHLSRVRSLDLDEWPLELIKVMSAIGNELANSVWEANAQGRLKPGPDASREERERWIRAKYEQRLFVAALPGADPPLGQQLLRAAAEEDLRGVVLLLAHASRQQVNDTFGDGCSPLHLAAHKGNVVLLQLLVWYGADLMARDAHGNSAMAYARQSSSQECVEVLAQYGGADERYALMTTPNLPRRNANRNNSCSSLGSAA</sequence>
<dbReference type="InterPro" id="IPR001806">
    <property type="entry name" value="Small_GTPase"/>
</dbReference>
<dbReference type="SMART" id="SM00175">
    <property type="entry name" value="RAB"/>
    <property type="match status" value="1"/>
</dbReference>
<dbReference type="InterPro" id="IPR011993">
    <property type="entry name" value="PH-like_dom_sf"/>
</dbReference>
<dbReference type="GO" id="GO:0005525">
    <property type="term" value="F:GTP binding"/>
    <property type="evidence" value="ECO:0007669"/>
    <property type="project" value="UniProtKB-KW"/>
</dbReference>
<evidence type="ECO:0000256" key="2">
    <source>
        <dbReference type="ARBA" id="ARBA00022468"/>
    </source>
</evidence>
<dbReference type="FunFam" id="1.25.40.20:FF:000038">
    <property type="entry name" value="Arf-GAP with GTPase, ANK repeat and PH domain-containing protein 3"/>
    <property type="match status" value="1"/>
</dbReference>
<keyword evidence="6" id="KW-0862">Zinc</keyword>
<dbReference type="Gene3D" id="3.40.50.300">
    <property type="entry name" value="P-loop containing nucleotide triphosphate hydrolases"/>
    <property type="match status" value="1"/>
</dbReference>
<dbReference type="FunFam" id="1.10.220.150:FF:000001">
    <property type="entry name" value="Arf-GAP with GTPase, ANK repeat and PH domain-containing protein 1"/>
    <property type="match status" value="1"/>
</dbReference>
<reference evidence="15" key="1">
    <citation type="submission" date="2013-10" db="EMBL/GenBank/DDBJ databases">
        <authorList>
            <person name="Schartl M."/>
            <person name="Warren W."/>
        </authorList>
    </citation>
    <scope>NUCLEOTIDE SEQUENCE [LARGE SCALE GENOMIC DNA]</scope>
    <source>
        <strain evidence="15">female</strain>
    </source>
</reference>
<evidence type="ECO:0000259" key="12">
    <source>
        <dbReference type="PROSITE" id="PS50003"/>
    </source>
</evidence>
<name>A0A087XGE5_POEFO</name>
<dbReference type="PROSITE" id="PS50088">
    <property type="entry name" value="ANK_REPEAT"/>
    <property type="match status" value="1"/>
</dbReference>
<dbReference type="Gene3D" id="1.25.40.20">
    <property type="entry name" value="Ankyrin repeat-containing domain"/>
    <property type="match status" value="1"/>
</dbReference>
<feature type="domain" description="PH" evidence="12">
    <location>
        <begin position="352"/>
        <end position="597"/>
    </location>
</feature>
<dbReference type="Pfam" id="PF12796">
    <property type="entry name" value="Ank_2"/>
    <property type="match status" value="1"/>
</dbReference>
<proteinExistence type="inferred from homology"/>
<dbReference type="PANTHER" id="PTHR45819">
    <property type="entry name" value="CENTAURIN-GAMMA-1A"/>
    <property type="match status" value="1"/>
</dbReference>
<dbReference type="SMART" id="SM00248">
    <property type="entry name" value="ANK"/>
    <property type="match status" value="2"/>
</dbReference>
<accession>A0A087XGE5</accession>
<dbReference type="SUPFAM" id="SSF48403">
    <property type="entry name" value="Ankyrin repeat"/>
    <property type="match status" value="1"/>
</dbReference>
<dbReference type="PROSITE" id="PS51421">
    <property type="entry name" value="RAS"/>
    <property type="match status" value="1"/>
</dbReference>
<evidence type="ECO:0000256" key="6">
    <source>
        <dbReference type="ARBA" id="ARBA00022833"/>
    </source>
</evidence>
<dbReference type="FunFam" id="2.30.29.30:FF:000109">
    <property type="entry name" value="Arf-GAP with GTPase, ANK repeat and PH domain-containing protein 1"/>
    <property type="match status" value="1"/>
</dbReference>
<comment type="similarity">
    <text evidence="1">Belongs to the centaurin gamma-like family.</text>
</comment>
<dbReference type="Ensembl" id="ENSPFOT00000004857.2">
    <property type="protein sequence ID" value="ENSPFOP00000004848.2"/>
    <property type="gene ID" value="ENSPFOG00000004340.2"/>
</dbReference>
<dbReference type="AlphaFoldDB" id="A0A087XGE5"/>
<feature type="domain" description="Arf-GAP" evidence="13">
    <location>
        <begin position="618"/>
        <end position="739"/>
    </location>
</feature>
<protein>
    <submittedName>
        <fullName evidence="14">ArfGAP with GTPase domain, ankyrin repeat and PH domain 1</fullName>
    </submittedName>
</protein>
<dbReference type="Pfam" id="PF00071">
    <property type="entry name" value="Ras"/>
    <property type="match status" value="1"/>
</dbReference>
<feature type="region of interest" description="Disordered" evidence="11">
    <location>
        <begin position="845"/>
        <end position="864"/>
    </location>
</feature>
<evidence type="ECO:0000313" key="14">
    <source>
        <dbReference type="Ensembl" id="ENSPFOP00000004848.2"/>
    </source>
</evidence>
<dbReference type="GO" id="GO:0003924">
    <property type="term" value="F:GTPase activity"/>
    <property type="evidence" value="ECO:0007669"/>
    <property type="project" value="InterPro"/>
</dbReference>
<evidence type="ECO:0000256" key="7">
    <source>
        <dbReference type="ARBA" id="ARBA00023043"/>
    </source>
</evidence>
<evidence type="ECO:0000256" key="3">
    <source>
        <dbReference type="ARBA" id="ARBA00022723"/>
    </source>
</evidence>
<organism evidence="14 15">
    <name type="scientific">Poecilia formosa</name>
    <name type="common">Amazon molly</name>
    <name type="synonym">Limia formosa</name>
    <dbReference type="NCBI Taxonomy" id="48698"/>
    <lineage>
        <taxon>Eukaryota</taxon>
        <taxon>Metazoa</taxon>
        <taxon>Chordata</taxon>
        <taxon>Craniata</taxon>
        <taxon>Vertebrata</taxon>
        <taxon>Euteleostomi</taxon>
        <taxon>Actinopterygii</taxon>
        <taxon>Neopterygii</taxon>
        <taxon>Teleostei</taxon>
        <taxon>Neoteleostei</taxon>
        <taxon>Acanthomorphata</taxon>
        <taxon>Ovalentaria</taxon>
        <taxon>Atherinomorphae</taxon>
        <taxon>Cyprinodontiformes</taxon>
        <taxon>Poeciliidae</taxon>
        <taxon>Poeciliinae</taxon>
        <taxon>Poecilia</taxon>
    </lineage>
</organism>
<keyword evidence="5 10" id="KW-0863">Zinc-finger</keyword>
<feature type="compositionally biased region" description="Low complexity" evidence="11">
    <location>
        <begin position="281"/>
        <end position="295"/>
    </location>
</feature>
<dbReference type="GO" id="GO:0008270">
    <property type="term" value="F:zinc ion binding"/>
    <property type="evidence" value="ECO:0007669"/>
    <property type="project" value="UniProtKB-KW"/>
</dbReference>
<evidence type="ECO:0000256" key="1">
    <source>
        <dbReference type="ARBA" id="ARBA00005430"/>
    </source>
</evidence>
<dbReference type="OMA" id="WYGANIK"/>
<evidence type="ECO:0000256" key="4">
    <source>
        <dbReference type="ARBA" id="ARBA00022741"/>
    </source>
</evidence>
<dbReference type="PRINTS" id="PR00405">
    <property type="entry name" value="REVINTRACTNG"/>
</dbReference>
<dbReference type="InterPro" id="IPR027417">
    <property type="entry name" value="P-loop_NTPase"/>
</dbReference>
<dbReference type="GeneTree" id="ENSGT00940000154793"/>
<dbReference type="STRING" id="48698.ENSPFOP00000004848"/>
<dbReference type="InterPro" id="IPR038508">
    <property type="entry name" value="ArfGAP_dom_sf"/>
</dbReference>
<dbReference type="GO" id="GO:0005096">
    <property type="term" value="F:GTPase activator activity"/>
    <property type="evidence" value="ECO:0007669"/>
    <property type="project" value="UniProtKB-KW"/>
</dbReference>
<dbReference type="Pfam" id="PF01412">
    <property type="entry name" value="ArfGap"/>
    <property type="match status" value="1"/>
</dbReference>
<dbReference type="SUPFAM" id="SSF50729">
    <property type="entry name" value="PH domain-like"/>
    <property type="match status" value="1"/>
</dbReference>
<dbReference type="PROSITE" id="PS50115">
    <property type="entry name" value="ARFGAP"/>
    <property type="match status" value="1"/>
</dbReference>
<dbReference type="SMART" id="SM00173">
    <property type="entry name" value="RAS"/>
    <property type="match status" value="1"/>
</dbReference>
<dbReference type="InterPro" id="IPR051282">
    <property type="entry name" value="Arf-GAP_GTPase_ANK_PH"/>
</dbReference>
<dbReference type="Gene3D" id="2.30.29.30">
    <property type="entry name" value="Pleckstrin-homology domain (PH domain)/Phosphotyrosine-binding domain (PTB)"/>
    <property type="match status" value="2"/>
</dbReference>
<dbReference type="PROSITE" id="PS51419">
    <property type="entry name" value="RAB"/>
    <property type="match status" value="1"/>
</dbReference>
<dbReference type="InterPro" id="IPR001164">
    <property type="entry name" value="ArfGAP_dom"/>
</dbReference>
<dbReference type="FunFam" id="3.40.50.300:FF:000178">
    <property type="entry name" value="Arf-GAP with GTPase, ANK repeat and PH domain-containing protein 1"/>
    <property type="match status" value="1"/>
</dbReference>
<dbReference type="SMART" id="SM00233">
    <property type="entry name" value="PH"/>
    <property type="match status" value="1"/>
</dbReference>
<dbReference type="InterPro" id="IPR036770">
    <property type="entry name" value="Ankyrin_rpt-contain_sf"/>
</dbReference>
<dbReference type="CDD" id="cd01250">
    <property type="entry name" value="PH_AGAP"/>
    <property type="match status" value="1"/>
</dbReference>
<evidence type="ECO:0000256" key="5">
    <source>
        <dbReference type="ARBA" id="ARBA00022771"/>
    </source>
</evidence>
<keyword evidence="8" id="KW-0342">GTP-binding</keyword>
<dbReference type="eggNOG" id="KOG0705">
    <property type="taxonomic scope" value="Eukaryota"/>
</dbReference>
<feature type="compositionally biased region" description="Low complexity" evidence="11">
    <location>
        <begin position="848"/>
        <end position="864"/>
    </location>
</feature>
<keyword evidence="15" id="KW-1185">Reference proteome</keyword>
<dbReference type="SUPFAM" id="SSF57863">
    <property type="entry name" value="ArfGap/RecO-like zinc finger"/>
    <property type="match status" value="1"/>
</dbReference>
<feature type="region of interest" description="Disordered" evidence="11">
    <location>
        <begin position="504"/>
        <end position="558"/>
    </location>
</feature>
<feature type="compositionally biased region" description="Low complexity" evidence="11">
    <location>
        <begin position="513"/>
        <end position="523"/>
    </location>
</feature>
<dbReference type="Proteomes" id="UP000028760">
    <property type="component" value="Unassembled WGS sequence"/>
</dbReference>
<keyword evidence="4" id="KW-0547">Nucleotide-binding</keyword>
<dbReference type="PROSITE" id="PS50003">
    <property type="entry name" value="PH_DOMAIN"/>
    <property type="match status" value="1"/>
</dbReference>
<dbReference type="CDD" id="cd08836">
    <property type="entry name" value="ArfGap_AGAP"/>
    <property type="match status" value="1"/>
</dbReference>
<dbReference type="PANTHER" id="PTHR45819:SF1">
    <property type="entry name" value="ARF-GAP WITH GTPASE, ANK REPEAT AND PH DOMAIN-CONTAINING PROTEIN 1"/>
    <property type="match status" value="1"/>
</dbReference>
<reference evidence="14" key="3">
    <citation type="submission" date="2025-09" db="UniProtKB">
        <authorList>
            <consortium name="Ensembl"/>
        </authorList>
    </citation>
    <scope>IDENTIFICATION</scope>
</reference>
<reference evidence="14" key="2">
    <citation type="submission" date="2025-08" db="UniProtKB">
        <authorList>
            <consortium name="Ensembl"/>
        </authorList>
    </citation>
    <scope>IDENTIFICATION</scope>
</reference>
<dbReference type="InterPro" id="IPR001849">
    <property type="entry name" value="PH_domain"/>
</dbReference>
<dbReference type="Gene3D" id="1.10.220.150">
    <property type="entry name" value="Arf GTPase activating protein"/>
    <property type="match status" value="1"/>
</dbReference>